<evidence type="ECO:0000256" key="6">
    <source>
        <dbReference type="SAM" id="Phobius"/>
    </source>
</evidence>
<evidence type="ECO:0000256" key="3">
    <source>
        <dbReference type="ARBA" id="ARBA00022692"/>
    </source>
</evidence>
<feature type="transmembrane region" description="Helical" evidence="6">
    <location>
        <begin position="107"/>
        <end position="128"/>
    </location>
</feature>
<dbReference type="GO" id="GO:0005886">
    <property type="term" value="C:plasma membrane"/>
    <property type="evidence" value="ECO:0007669"/>
    <property type="project" value="UniProtKB-SubCell"/>
</dbReference>
<keyword evidence="4 6" id="KW-1133">Transmembrane helix</keyword>
<feature type="domain" description="Major facilitator superfamily (MFS) profile" evidence="7">
    <location>
        <begin position="15"/>
        <end position="397"/>
    </location>
</feature>
<organism evidence="8 9">
    <name type="scientific">Sediminibacillus albus</name>
    <dbReference type="NCBI Taxonomy" id="407036"/>
    <lineage>
        <taxon>Bacteria</taxon>
        <taxon>Bacillati</taxon>
        <taxon>Bacillota</taxon>
        <taxon>Bacilli</taxon>
        <taxon>Bacillales</taxon>
        <taxon>Bacillaceae</taxon>
        <taxon>Sediminibacillus</taxon>
    </lineage>
</organism>
<feature type="transmembrane region" description="Helical" evidence="6">
    <location>
        <begin position="211"/>
        <end position="233"/>
    </location>
</feature>
<dbReference type="EMBL" id="FNFL01000004">
    <property type="protein sequence ID" value="SDK29079.1"/>
    <property type="molecule type" value="Genomic_DNA"/>
</dbReference>
<feature type="transmembrane region" description="Helical" evidence="6">
    <location>
        <begin position="307"/>
        <end position="329"/>
    </location>
</feature>
<accession>A0A1G9ANZ1</accession>
<evidence type="ECO:0000256" key="2">
    <source>
        <dbReference type="ARBA" id="ARBA00022448"/>
    </source>
</evidence>
<dbReference type="InterPro" id="IPR020846">
    <property type="entry name" value="MFS_dom"/>
</dbReference>
<evidence type="ECO:0000256" key="5">
    <source>
        <dbReference type="ARBA" id="ARBA00023136"/>
    </source>
</evidence>
<evidence type="ECO:0000313" key="9">
    <source>
        <dbReference type="Proteomes" id="UP000198694"/>
    </source>
</evidence>
<protein>
    <submittedName>
        <fullName evidence="8">MFS transporter, CP family, cyanate transporter</fullName>
    </submittedName>
</protein>
<dbReference type="Proteomes" id="UP000198694">
    <property type="component" value="Unassembled WGS sequence"/>
</dbReference>
<feature type="transmembrane region" description="Helical" evidence="6">
    <location>
        <begin position="82"/>
        <end position="101"/>
    </location>
</feature>
<feature type="transmembrane region" description="Helical" evidence="6">
    <location>
        <begin position="371"/>
        <end position="392"/>
    </location>
</feature>
<feature type="transmembrane region" description="Helical" evidence="6">
    <location>
        <begin position="245"/>
        <end position="270"/>
    </location>
</feature>
<name>A0A1G9ANZ1_9BACI</name>
<dbReference type="SUPFAM" id="SSF103473">
    <property type="entry name" value="MFS general substrate transporter"/>
    <property type="match status" value="1"/>
</dbReference>
<dbReference type="AlphaFoldDB" id="A0A1G9ANZ1"/>
<gene>
    <name evidence="8" type="ORF">SAMN05216243_2642</name>
</gene>
<dbReference type="InterPro" id="IPR052524">
    <property type="entry name" value="MFS_Cyanate_Porter"/>
</dbReference>
<evidence type="ECO:0000313" key="8">
    <source>
        <dbReference type="EMBL" id="SDK29079.1"/>
    </source>
</evidence>
<dbReference type="Pfam" id="PF07690">
    <property type="entry name" value="MFS_1"/>
    <property type="match status" value="1"/>
</dbReference>
<feature type="transmembrane region" description="Helical" evidence="6">
    <location>
        <begin position="12"/>
        <end position="31"/>
    </location>
</feature>
<dbReference type="PANTHER" id="PTHR23523:SF2">
    <property type="entry name" value="2-NITROIMIDAZOLE TRANSPORTER"/>
    <property type="match status" value="1"/>
</dbReference>
<feature type="transmembrane region" description="Helical" evidence="6">
    <location>
        <begin position="282"/>
        <end position="301"/>
    </location>
</feature>
<dbReference type="PROSITE" id="PS50850">
    <property type="entry name" value="MFS"/>
    <property type="match status" value="1"/>
</dbReference>
<evidence type="ECO:0000256" key="1">
    <source>
        <dbReference type="ARBA" id="ARBA00004651"/>
    </source>
</evidence>
<keyword evidence="2" id="KW-0813">Transport</keyword>
<dbReference type="PANTHER" id="PTHR23523">
    <property type="match status" value="1"/>
</dbReference>
<dbReference type="Gene3D" id="1.20.1250.20">
    <property type="entry name" value="MFS general substrate transporter like domains"/>
    <property type="match status" value="1"/>
</dbReference>
<dbReference type="OrthoDB" id="9797740at2"/>
<keyword evidence="9" id="KW-1185">Reference proteome</keyword>
<dbReference type="RefSeq" id="WP_093215027.1">
    <property type="nucleotide sequence ID" value="NZ_FNFL01000004.1"/>
</dbReference>
<feature type="transmembrane region" description="Helical" evidence="6">
    <location>
        <begin position="169"/>
        <end position="190"/>
    </location>
</feature>
<feature type="transmembrane region" description="Helical" evidence="6">
    <location>
        <begin position="51"/>
        <end position="70"/>
    </location>
</feature>
<keyword evidence="5 6" id="KW-0472">Membrane</keyword>
<reference evidence="8 9" key="1">
    <citation type="submission" date="2016-10" db="EMBL/GenBank/DDBJ databases">
        <authorList>
            <person name="de Groot N.N."/>
        </authorList>
    </citation>
    <scope>NUCLEOTIDE SEQUENCE [LARGE SCALE GENOMIC DNA]</scope>
    <source>
        <strain evidence="8 9">CGMCC 1.6502</strain>
    </source>
</reference>
<keyword evidence="3 6" id="KW-0812">Transmembrane</keyword>
<evidence type="ECO:0000259" key="7">
    <source>
        <dbReference type="PROSITE" id="PS50850"/>
    </source>
</evidence>
<evidence type="ECO:0000256" key="4">
    <source>
        <dbReference type="ARBA" id="ARBA00022989"/>
    </source>
</evidence>
<comment type="subcellular location">
    <subcellularLocation>
        <location evidence="1">Cell membrane</location>
        <topology evidence="1">Multi-pass membrane protein</topology>
    </subcellularLocation>
</comment>
<proteinExistence type="predicted"/>
<feature type="transmembrane region" description="Helical" evidence="6">
    <location>
        <begin position="349"/>
        <end position="365"/>
    </location>
</feature>
<dbReference type="CDD" id="cd17339">
    <property type="entry name" value="MFS_NIMT_CynX_like"/>
    <property type="match status" value="1"/>
</dbReference>
<feature type="transmembrane region" description="Helical" evidence="6">
    <location>
        <begin position="140"/>
        <end position="163"/>
    </location>
</feature>
<dbReference type="GO" id="GO:0022857">
    <property type="term" value="F:transmembrane transporter activity"/>
    <property type="evidence" value="ECO:0007669"/>
    <property type="project" value="InterPro"/>
</dbReference>
<dbReference type="InterPro" id="IPR036259">
    <property type="entry name" value="MFS_trans_sf"/>
</dbReference>
<dbReference type="InterPro" id="IPR011701">
    <property type="entry name" value="MFS"/>
</dbReference>
<sequence length="398" mass="42612">MNKQQTLASRPATPILLVAGIILIAINLRPAITSVGPLIGTIRDSIGLENWSAGLITSLPLLAFAVMSPLAPRLSNKIGGSLTLLSGLIILMLGILVRSAAYIPTLYLGTTLVGLGIAICNVLLPGLIKEKFPEKVGFMTSVYSTSMATFAALASGLSIPLAADLQLGWQASLASWALLTGLAIIIWSFYIHSQRKSLTSQQFYEPSAAKLIKSTLAWQVTLFMGMQSFLFYVTISWLPEILHDYGLAIGTAGWLLSYMQFISLPATFVAPILADKFKNQQGMVAVIGFLALTGYSGLLAGGPMPLLVVWITLIGLSLGASISLALTFLSMRTVNARQAAELSGMAQSIGYLFAAIGPFSIGFFYDLTQIWQIPLLIMIFISLLIIIFGLGAGRNKYV</sequence>